<evidence type="ECO:0000313" key="1">
    <source>
        <dbReference type="EMBL" id="CAF1429837.1"/>
    </source>
</evidence>
<comment type="caution">
    <text evidence="1">The sequence shown here is derived from an EMBL/GenBank/DDBJ whole genome shotgun (WGS) entry which is preliminary data.</text>
</comment>
<dbReference type="EMBL" id="CAJNOJ010000391">
    <property type="protein sequence ID" value="CAF1429837.1"/>
    <property type="molecule type" value="Genomic_DNA"/>
</dbReference>
<dbReference type="Pfam" id="PF07247">
    <property type="entry name" value="AATase"/>
    <property type="match status" value="1"/>
</dbReference>
<dbReference type="PANTHER" id="PTHR28037:SF1">
    <property type="entry name" value="ALCOHOL O-ACETYLTRANSFERASE 1-RELATED"/>
    <property type="match status" value="1"/>
</dbReference>
<accession>A0A815MYM9</accession>
<dbReference type="EMBL" id="CAJNOR010003734">
    <property type="protein sequence ID" value="CAF1442785.1"/>
    <property type="molecule type" value="Genomic_DNA"/>
</dbReference>
<protein>
    <recommendedName>
        <fullName evidence="5">Alcohol acetyltransferase</fullName>
    </recommendedName>
</protein>
<evidence type="ECO:0000313" key="3">
    <source>
        <dbReference type="Proteomes" id="UP000663828"/>
    </source>
</evidence>
<name>A0A815MYM9_ADIRI</name>
<dbReference type="Gene3D" id="3.30.559.30">
    <property type="entry name" value="Nonribosomal peptide synthetase, condensation domain"/>
    <property type="match status" value="1"/>
</dbReference>
<keyword evidence="3" id="KW-1185">Reference proteome</keyword>
<evidence type="ECO:0000313" key="2">
    <source>
        <dbReference type="EMBL" id="CAF1442785.1"/>
    </source>
</evidence>
<evidence type="ECO:0008006" key="5">
    <source>
        <dbReference type="Google" id="ProtNLM"/>
    </source>
</evidence>
<dbReference type="AlphaFoldDB" id="A0A815MYM9"/>
<dbReference type="PANTHER" id="PTHR28037">
    <property type="entry name" value="ALCOHOL O-ACETYLTRANSFERASE 1-RELATED"/>
    <property type="match status" value="1"/>
</dbReference>
<organism evidence="1 4">
    <name type="scientific">Adineta ricciae</name>
    <name type="common">Rotifer</name>
    <dbReference type="NCBI Taxonomy" id="249248"/>
    <lineage>
        <taxon>Eukaryota</taxon>
        <taxon>Metazoa</taxon>
        <taxon>Spiralia</taxon>
        <taxon>Gnathifera</taxon>
        <taxon>Rotifera</taxon>
        <taxon>Eurotatoria</taxon>
        <taxon>Bdelloidea</taxon>
        <taxon>Adinetida</taxon>
        <taxon>Adinetidae</taxon>
        <taxon>Adineta</taxon>
    </lineage>
</organism>
<evidence type="ECO:0000313" key="4">
    <source>
        <dbReference type="Proteomes" id="UP000663852"/>
    </source>
</evidence>
<gene>
    <name evidence="1" type="ORF">EDS130_LOCUS38125</name>
    <name evidence="2" type="ORF">XAT740_LOCUS36420</name>
</gene>
<dbReference type="InterPro" id="IPR010828">
    <property type="entry name" value="Atf2/Sli1-like"/>
</dbReference>
<reference evidence="1" key="1">
    <citation type="submission" date="2021-02" db="EMBL/GenBank/DDBJ databases">
        <authorList>
            <person name="Nowell W R."/>
        </authorList>
    </citation>
    <scope>NUCLEOTIDE SEQUENCE</scope>
</reference>
<dbReference type="OrthoDB" id="10016361at2759"/>
<dbReference type="SUPFAM" id="SSF52777">
    <property type="entry name" value="CoA-dependent acyltransferases"/>
    <property type="match status" value="2"/>
</dbReference>
<sequence length="488" mass="56112">MSRPAHSTLLLDGIEKFFCADGGWTTIAHAVHMTGDYSMIAANAPYAIQCLLKRHPRMRSRLRVEKNQYMLDIFDYDKEYYSDELFFSTVRQSDITWENIVENRCNQNPYTKNETEIFPLFHFMLIYNERQSYDVPFHLILFSNHCAADGRSGIIIINDFLTLVTSSNLLERAEPINTEILPIIHQMIPRPFASLYPLISFIAQKLIQHELRRLNRPRIPVKAIPITDSQITPIQAQRYKSKFLFASSSTDLCKKLHQQCRSHELTINSALFSCLLLAIHRCFPSKNNTRLEPFEISNAFDMRTRLPGSRLTTSSVGFFVGTNELKLNRSFSIRSTRFWTLARKTMSITQNSLKRQGIPLTMHVLVDIFKDERVLDKVAQVGSEGRIGEMGYSNLGKYPFPCDYQSAVKIRGLHLINNGSRFRPGTCMYATCVGDGQLDFSMAHEISTDEKAKEFFDYYIRLVETCADQICCTDETTLEQLLARVDSH</sequence>
<dbReference type="InterPro" id="IPR023213">
    <property type="entry name" value="CAT-like_dom_sf"/>
</dbReference>
<dbReference type="Gene3D" id="3.30.559.10">
    <property type="entry name" value="Chloramphenicol acetyltransferase-like domain"/>
    <property type="match status" value="1"/>
</dbReference>
<proteinExistence type="predicted"/>
<dbReference type="Proteomes" id="UP000663852">
    <property type="component" value="Unassembled WGS sequence"/>
</dbReference>
<dbReference type="InterPro" id="IPR052058">
    <property type="entry name" value="Alcohol_O-acetyltransferase"/>
</dbReference>
<dbReference type="Proteomes" id="UP000663828">
    <property type="component" value="Unassembled WGS sequence"/>
</dbReference>